<protein>
    <submittedName>
        <fullName evidence="1">6904_t:CDS:1</fullName>
    </submittedName>
</protein>
<evidence type="ECO:0000313" key="1">
    <source>
        <dbReference type="EMBL" id="CAG8493097.1"/>
    </source>
</evidence>
<organism evidence="1 2">
    <name type="scientific">Scutellospora calospora</name>
    <dbReference type="NCBI Taxonomy" id="85575"/>
    <lineage>
        <taxon>Eukaryota</taxon>
        <taxon>Fungi</taxon>
        <taxon>Fungi incertae sedis</taxon>
        <taxon>Mucoromycota</taxon>
        <taxon>Glomeromycotina</taxon>
        <taxon>Glomeromycetes</taxon>
        <taxon>Diversisporales</taxon>
        <taxon>Gigasporaceae</taxon>
        <taxon>Scutellospora</taxon>
    </lineage>
</organism>
<keyword evidence="2" id="KW-1185">Reference proteome</keyword>
<feature type="non-terminal residue" evidence="1">
    <location>
        <position position="134"/>
    </location>
</feature>
<gene>
    <name evidence="1" type="ORF">SCALOS_LOCUS2910</name>
</gene>
<comment type="caution">
    <text evidence="1">The sequence shown here is derived from an EMBL/GenBank/DDBJ whole genome shotgun (WGS) entry which is preliminary data.</text>
</comment>
<evidence type="ECO:0000313" key="2">
    <source>
        <dbReference type="Proteomes" id="UP000789860"/>
    </source>
</evidence>
<accession>A0ACA9KV12</accession>
<dbReference type="EMBL" id="CAJVPM010002820">
    <property type="protein sequence ID" value="CAG8493097.1"/>
    <property type="molecule type" value="Genomic_DNA"/>
</dbReference>
<name>A0ACA9KV12_9GLOM</name>
<reference evidence="1" key="1">
    <citation type="submission" date="2021-06" db="EMBL/GenBank/DDBJ databases">
        <authorList>
            <person name="Kallberg Y."/>
            <person name="Tangrot J."/>
            <person name="Rosling A."/>
        </authorList>
    </citation>
    <scope>NUCLEOTIDE SEQUENCE</scope>
    <source>
        <strain evidence="1">AU212A</strain>
    </source>
</reference>
<sequence>MILGIKTTSLIFKERGSKSTVIITHPSTFDYQELDNSWVARFFNGAKKLQKEDKKNINERKISAKKILAKEKYQQLKKYEIQPNDIESVCSKREKENVVPAASRPKKLFYHDILNELMNNPTLIHGCLNYFSHG</sequence>
<proteinExistence type="predicted"/>
<dbReference type="Proteomes" id="UP000789860">
    <property type="component" value="Unassembled WGS sequence"/>
</dbReference>